<dbReference type="Pfam" id="PF13861">
    <property type="entry name" value="FLgD_tudor"/>
    <property type="match status" value="1"/>
</dbReference>
<reference evidence="9" key="1">
    <citation type="submission" date="2016-02" db="EMBL/GenBank/DDBJ databases">
        <authorList>
            <person name="Holder M.E."/>
            <person name="Ajami N.J."/>
            <person name="Petrosino J.F."/>
        </authorList>
    </citation>
    <scope>NUCLEOTIDE SEQUENCE [LARGE SCALE GENOMIC DNA]</scope>
    <source>
        <strain evidence="9">DSM 12838</strain>
    </source>
</reference>
<keyword evidence="3 5" id="KW-1005">Bacterial flagellum biogenesis</keyword>
<dbReference type="InterPro" id="IPR025965">
    <property type="entry name" value="FlgD/Vpr_Ig-like"/>
</dbReference>
<dbReference type="Pfam" id="PF03963">
    <property type="entry name" value="FlgD"/>
    <property type="match status" value="1"/>
</dbReference>
<dbReference type="AlphaFoldDB" id="A0A0X8JPG8"/>
<accession>A0A0X8JPG8</accession>
<dbReference type="KEGG" id="doa:AXF15_05120"/>
<evidence type="ECO:0000259" key="6">
    <source>
        <dbReference type="Pfam" id="PF13860"/>
    </source>
</evidence>
<evidence type="ECO:0000256" key="2">
    <source>
        <dbReference type="ARBA" id="ARBA00016013"/>
    </source>
</evidence>
<evidence type="ECO:0000256" key="5">
    <source>
        <dbReference type="RuleBase" id="RU362076"/>
    </source>
</evidence>
<dbReference type="InterPro" id="IPR005648">
    <property type="entry name" value="FlgD"/>
</dbReference>
<keyword evidence="8" id="KW-0966">Cell projection</keyword>
<feature type="domain" description="FlgD Tudor-like" evidence="7">
    <location>
        <begin position="82"/>
        <end position="216"/>
    </location>
</feature>
<evidence type="ECO:0000256" key="4">
    <source>
        <dbReference type="ARBA" id="ARBA00024746"/>
    </source>
</evidence>
<evidence type="ECO:0000259" key="7">
    <source>
        <dbReference type="Pfam" id="PF13861"/>
    </source>
</evidence>
<feature type="domain" description="FlgD/Vpr Ig-like" evidence="6">
    <location>
        <begin position="99"/>
        <end position="172"/>
    </location>
</feature>
<comment type="similarity">
    <text evidence="1 5">Belongs to the FlgD family.</text>
</comment>
<dbReference type="Pfam" id="PF13860">
    <property type="entry name" value="FlgD_ig"/>
    <property type="match status" value="1"/>
</dbReference>
<dbReference type="OrthoDB" id="9785233at2"/>
<dbReference type="InterPro" id="IPR025963">
    <property type="entry name" value="FLgD_Tudor"/>
</dbReference>
<dbReference type="Gene3D" id="2.60.40.4070">
    <property type="match status" value="1"/>
</dbReference>
<organism evidence="8 9">
    <name type="scientific">Desulfomicrobium orale DSM 12838</name>
    <dbReference type="NCBI Taxonomy" id="888061"/>
    <lineage>
        <taxon>Bacteria</taxon>
        <taxon>Pseudomonadati</taxon>
        <taxon>Thermodesulfobacteriota</taxon>
        <taxon>Desulfovibrionia</taxon>
        <taxon>Desulfovibrionales</taxon>
        <taxon>Desulfomicrobiaceae</taxon>
        <taxon>Desulfomicrobium</taxon>
    </lineage>
</organism>
<dbReference type="STRING" id="888061.AXF15_05120"/>
<protein>
    <recommendedName>
        <fullName evidence="2 5">Basal-body rod modification protein FlgD</fullName>
    </recommendedName>
</protein>
<sequence length="226" mass="24464">MLDKILEKQGAFHGAEKTGKQGALGKDAFLKLLVTQLQHQDPLNPLDDKEFIAQLAQFSSLEQMNNISEGITSLVKKTQEQDMLNSVNYIGKEVTASGHSVTKNGTAVTPVFFTLKGAASEVEVNVYDSNKNLVRTEKLSGMQAGEFQYSWDGKDYSGATAPGGTYDVYFSAKGPAGEPVLVDTEVSGTISALERAEGTTYFRLSDGRKIAFGDIKKVVQPVKTTE</sequence>
<evidence type="ECO:0000256" key="1">
    <source>
        <dbReference type="ARBA" id="ARBA00010577"/>
    </source>
</evidence>
<proteinExistence type="inferred from homology"/>
<name>A0A0X8JPG8_9BACT</name>
<keyword evidence="8" id="KW-0969">Cilium</keyword>
<dbReference type="GO" id="GO:0044781">
    <property type="term" value="P:bacterial-type flagellum organization"/>
    <property type="evidence" value="ECO:0007669"/>
    <property type="project" value="UniProtKB-UniRule"/>
</dbReference>
<dbReference type="Proteomes" id="UP000063964">
    <property type="component" value="Chromosome"/>
</dbReference>
<keyword evidence="9" id="KW-1185">Reference proteome</keyword>
<dbReference type="RefSeq" id="WP_066604239.1">
    <property type="nucleotide sequence ID" value="NZ_CP014230.1"/>
</dbReference>
<evidence type="ECO:0000313" key="8">
    <source>
        <dbReference type="EMBL" id="AMD92552.1"/>
    </source>
</evidence>
<keyword evidence="8" id="KW-0282">Flagellum</keyword>
<evidence type="ECO:0000256" key="3">
    <source>
        <dbReference type="ARBA" id="ARBA00022795"/>
    </source>
</evidence>
<comment type="function">
    <text evidence="4 5">Required for flagellar hook formation. May act as a scaffolding protein.</text>
</comment>
<gene>
    <name evidence="8" type="ORF">AXF15_05120</name>
</gene>
<dbReference type="EMBL" id="CP014230">
    <property type="protein sequence ID" value="AMD92552.1"/>
    <property type="molecule type" value="Genomic_DNA"/>
</dbReference>
<evidence type="ECO:0000313" key="9">
    <source>
        <dbReference type="Proteomes" id="UP000063964"/>
    </source>
</evidence>
<dbReference type="Gene3D" id="2.30.30.910">
    <property type="match status" value="1"/>
</dbReference>